<evidence type="ECO:0000313" key="1">
    <source>
        <dbReference type="EMBL" id="GAA4090773.1"/>
    </source>
</evidence>
<keyword evidence="2" id="KW-1185">Reference proteome</keyword>
<proteinExistence type="predicted"/>
<protein>
    <submittedName>
        <fullName evidence="1">Uncharacterized protein</fullName>
    </submittedName>
</protein>
<organism evidence="1 2">
    <name type="scientific">Streptomyces shaanxiensis</name>
    <dbReference type="NCBI Taxonomy" id="653357"/>
    <lineage>
        <taxon>Bacteria</taxon>
        <taxon>Bacillati</taxon>
        <taxon>Actinomycetota</taxon>
        <taxon>Actinomycetes</taxon>
        <taxon>Kitasatosporales</taxon>
        <taxon>Streptomycetaceae</taxon>
        <taxon>Streptomyces</taxon>
    </lineage>
</organism>
<name>A0ABP7WKF1_9ACTN</name>
<comment type="caution">
    <text evidence="1">The sequence shown here is derived from an EMBL/GenBank/DDBJ whole genome shotgun (WGS) entry which is preliminary data.</text>
</comment>
<gene>
    <name evidence="1" type="ORF">GCM10022233_87630</name>
</gene>
<dbReference type="Proteomes" id="UP001499984">
    <property type="component" value="Unassembled WGS sequence"/>
</dbReference>
<evidence type="ECO:0000313" key="2">
    <source>
        <dbReference type="Proteomes" id="UP001499984"/>
    </source>
</evidence>
<sequence length="158" mass="17257">MRPHLRAGLLHPITRLDTAPRAGVAPAFQSVLAGILAFPAINLQGTGVWHFLRFLSREGLDRGSAGKGSATDVYPVSLAAFKASAVYRNLGTARSVTKVARELDKSRALVGRWSRQSRWVPVETDTVALYADYRYERRHTGGGQLRHGVRRPVPCPAG</sequence>
<accession>A0ABP7WKF1</accession>
<dbReference type="EMBL" id="BAAAZY010000042">
    <property type="protein sequence ID" value="GAA4090773.1"/>
    <property type="molecule type" value="Genomic_DNA"/>
</dbReference>
<reference evidence="2" key="1">
    <citation type="journal article" date="2019" name="Int. J. Syst. Evol. Microbiol.">
        <title>The Global Catalogue of Microorganisms (GCM) 10K type strain sequencing project: providing services to taxonomists for standard genome sequencing and annotation.</title>
        <authorList>
            <consortium name="The Broad Institute Genomics Platform"/>
            <consortium name="The Broad Institute Genome Sequencing Center for Infectious Disease"/>
            <person name="Wu L."/>
            <person name="Ma J."/>
        </authorList>
    </citation>
    <scope>NUCLEOTIDE SEQUENCE [LARGE SCALE GENOMIC DNA]</scope>
    <source>
        <strain evidence="2">JCM 16925</strain>
    </source>
</reference>